<gene>
    <name evidence="2" type="ORF">HX018_13740</name>
</gene>
<comment type="caution">
    <text evidence="2">The sequence shown here is derived from an EMBL/GenBank/DDBJ whole genome shotgun (WGS) entry which is preliminary data.</text>
</comment>
<dbReference type="RefSeq" id="WP_286651753.1">
    <property type="nucleotide sequence ID" value="NZ_JACAGK010000042.1"/>
</dbReference>
<dbReference type="Proteomes" id="UP001170954">
    <property type="component" value="Unassembled WGS sequence"/>
</dbReference>
<dbReference type="EMBL" id="JACAGK010000042">
    <property type="protein sequence ID" value="MDM1049300.1"/>
    <property type="molecule type" value="Genomic_DNA"/>
</dbReference>
<evidence type="ECO:0000313" key="3">
    <source>
        <dbReference type="Proteomes" id="UP001170954"/>
    </source>
</evidence>
<proteinExistence type="predicted"/>
<protein>
    <recommendedName>
        <fullName evidence="4">GLPGLI family protein</fullName>
    </recommendedName>
</protein>
<feature type="chain" id="PRO_5045526780" description="GLPGLI family protein" evidence="1">
    <location>
        <begin position="22"/>
        <end position="191"/>
    </location>
</feature>
<sequence>MKFKYFFILFLLCSICTCAIAQQSVSIKVKQDYKLVASVNHSLTLSKSPFKLMFHVKELESFCIAFTSDEDVYRSAIGEADMEVMWFENTGMAEGLFNEDKTIMLSNEAPSYWFYSSLEEHRFDKHPQGTIKEWTAERSIENFYDVVQDETYSVKQINRPIYYVVYVPQYDEDYNQIDKKIYTYGEILWKP</sequence>
<keyword evidence="3" id="KW-1185">Reference proteome</keyword>
<accession>A0ABT7NPW2</accession>
<evidence type="ECO:0008006" key="4">
    <source>
        <dbReference type="Google" id="ProtNLM"/>
    </source>
</evidence>
<feature type="signal peptide" evidence="1">
    <location>
        <begin position="1"/>
        <end position="21"/>
    </location>
</feature>
<organism evidence="2 3">
    <name type="scientific">Sphingobacterium hotanense</name>
    <dbReference type="NCBI Taxonomy" id="649196"/>
    <lineage>
        <taxon>Bacteria</taxon>
        <taxon>Pseudomonadati</taxon>
        <taxon>Bacteroidota</taxon>
        <taxon>Sphingobacteriia</taxon>
        <taxon>Sphingobacteriales</taxon>
        <taxon>Sphingobacteriaceae</taxon>
        <taxon>Sphingobacterium</taxon>
    </lineage>
</organism>
<evidence type="ECO:0000313" key="2">
    <source>
        <dbReference type="EMBL" id="MDM1049300.1"/>
    </source>
</evidence>
<name>A0ABT7NPW2_9SPHI</name>
<keyword evidence="1" id="KW-0732">Signal</keyword>
<reference evidence="2" key="1">
    <citation type="submission" date="2020-06" db="EMBL/GenBank/DDBJ databases">
        <authorList>
            <person name="Dong N."/>
        </authorList>
    </citation>
    <scope>NUCLEOTIDE SEQUENCE</scope>
    <source>
        <strain evidence="2">R1692</strain>
    </source>
</reference>
<evidence type="ECO:0000256" key="1">
    <source>
        <dbReference type="SAM" id="SignalP"/>
    </source>
</evidence>
<reference evidence="2" key="2">
    <citation type="journal article" date="2022" name="Sci. Total Environ.">
        <title>Prevalence, transmission, and molecular epidemiology of tet(X)-positive bacteria among humans, animals, and environmental niches in China: An epidemiological, and genomic-based study.</title>
        <authorList>
            <person name="Dong N."/>
            <person name="Zeng Y."/>
            <person name="Cai C."/>
            <person name="Sun C."/>
            <person name="Lu J."/>
            <person name="Liu C."/>
            <person name="Zhou H."/>
            <person name="Sun Q."/>
            <person name="Shu L."/>
            <person name="Wang H."/>
            <person name="Wang Y."/>
            <person name="Wang S."/>
            <person name="Wu C."/>
            <person name="Chan E.W."/>
            <person name="Chen G."/>
            <person name="Shen Z."/>
            <person name="Chen S."/>
            <person name="Zhang R."/>
        </authorList>
    </citation>
    <scope>NUCLEOTIDE SEQUENCE</scope>
    <source>
        <strain evidence="2">R1692</strain>
    </source>
</reference>